<name>A0AAN8KFU7_PATCE</name>
<dbReference type="InterPro" id="IPR003118">
    <property type="entry name" value="Pointed_dom"/>
</dbReference>
<comment type="caution">
    <text evidence="7">The sequence shown here is derived from an EMBL/GenBank/DDBJ whole genome shotgun (WGS) entry which is preliminary data.</text>
</comment>
<dbReference type="PRINTS" id="PR00454">
    <property type="entry name" value="ETSDOMAIN"/>
</dbReference>
<dbReference type="EMBL" id="JAZGQO010000002">
    <property type="protein sequence ID" value="KAK6191589.1"/>
    <property type="molecule type" value="Genomic_DNA"/>
</dbReference>
<dbReference type="SMART" id="SM00251">
    <property type="entry name" value="SAM_PNT"/>
    <property type="match status" value="1"/>
</dbReference>
<dbReference type="PANTHER" id="PTHR11849:SF190">
    <property type="entry name" value="ETS-DOMAIN PROTEIN"/>
    <property type="match status" value="1"/>
</dbReference>
<feature type="region of interest" description="Disordered" evidence="4">
    <location>
        <begin position="344"/>
        <end position="374"/>
    </location>
</feature>
<organism evidence="7 8">
    <name type="scientific">Patella caerulea</name>
    <name type="common">Rayed Mediterranean limpet</name>
    <dbReference type="NCBI Taxonomy" id="87958"/>
    <lineage>
        <taxon>Eukaryota</taxon>
        <taxon>Metazoa</taxon>
        <taxon>Spiralia</taxon>
        <taxon>Lophotrochozoa</taxon>
        <taxon>Mollusca</taxon>
        <taxon>Gastropoda</taxon>
        <taxon>Patellogastropoda</taxon>
        <taxon>Patelloidea</taxon>
        <taxon>Patellidae</taxon>
        <taxon>Patella</taxon>
    </lineage>
</organism>
<evidence type="ECO:0000259" key="6">
    <source>
        <dbReference type="PROSITE" id="PS51433"/>
    </source>
</evidence>
<dbReference type="GO" id="GO:0005634">
    <property type="term" value="C:nucleus"/>
    <property type="evidence" value="ECO:0007669"/>
    <property type="project" value="UniProtKB-SubCell"/>
</dbReference>
<comment type="similarity">
    <text evidence="1 3">Belongs to the ETS family.</text>
</comment>
<dbReference type="PANTHER" id="PTHR11849">
    <property type="entry name" value="ETS"/>
    <property type="match status" value="1"/>
</dbReference>
<feature type="compositionally biased region" description="Basic residues" evidence="4">
    <location>
        <begin position="349"/>
        <end position="358"/>
    </location>
</feature>
<dbReference type="InterPro" id="IPR013761">
    <property type="entry name" value="SAM/pointed_sf"/>
</dbReference>
<evidence type="ECO:0000256" key="2">
    <source>
        <dbReference type="ARBA" id="ARBA00023125"/>
    </source>
</evidence>
<evidence type="ECO:0000259" key="5">
    <source>
        <dbReference type="PROSITE" id="PS50061"/>
    </source>
</evidence>
<dbReference type="GO" id="GO:0043565">
    <property type="term" value="F:sequence-specific DNA binding"/>
    <property type="evidence" value="ECO:0007669"/>
    <property type="project" value="InterPro"/>
</dbReference>
<dbReference type="InterPro" id="IPR036388">
    <property type="entry name" value="WH-like_DNA-bd_sf"/>
</dbReference>
<dbReference type="SMART" id="SM00413">
    <property type="entry name" value="ETS"/>
    <property type="match status" value="1"/>
</dbReference>
<dbReference type="FunFam" id="1.10.10.10:FF:001336">
    <property type="entry name" value="Epithelium specific ets factor 3, ese3, putative"/>
    <property type="match status" value="1"/>
</dbReference>
<dbReference type="Proteomes" id="UP001347796">
    <property type="component" value="Unassembled WGS sequence"/>
</dbReference>
<dbReference type="InterPro" id="IPR000418">
    <property type="entry name" value="Ets_dom"/>
</dbReference>
<gene>
    <name evidence="7" type="ORF">SNE40_003238</name>
</gene>
<dbReference type="InterPro" id="IPR046328">
    <property type="entry name" value="ETS_fam"/>
</dbReference>
<evidence type="ECO:0000256" key="1">
    <source>
        <dbReference type="ARBA" id="ARBA00005562"/>
    </source>
</evidence>
<keyword evidence="3" id="KW-0539">Nucleus</keyword>
<comment type="subcellular location">
    <subcellularLocation>
        <location evidence="3">Nucleus</location>
    </subcellularLocation>
</comment>
<dbReference type="GO" id="GO:0000981">
    <property type="term" value="F:DNA-binding transcription factor activity, RNA polymerase II-specific"/>
    <property type="evidence" value="ECO:0007669"/>
    <property type="project" value="TreeGrafter"/>
</dbReference>
<accession>A0AAN8KFU7</accession>
<reference evidence="7 8" key="1">
    <citation type="submission" date="2024-01" db="EMBL/GenBank/DDBJ databases">
        <title>The genome of the rayed Mediterranean limpet Patella caerulea (Linnaeus, 1758).</title>
        <authorList>
            <person name="Anh-Thu Weber A."/>
            <person name="Halstead-Nussloch G."/>
        </authorList>
    </citation>
    <scope>NUCLEOTIDE SEQUENCE [LARGE SCALE GENOMIC DNA]</scope>
    <source>
        <strain evidence="7">AATW-2023a</strain>
        <tissue evidence="7">Whole specimen</tissue>
    </source>
</reference>
<dbReference type="SUPFAM" id="SSF46785">
    <property type="entry name" value="Winged helix' DNA-binding domain"/>
    <property type="match status" value="1"/>
</dbReference>
<keyword evidence="2 3" id="KW-0238">DNA-binding</keyword>
<evidence type="ECO:0000313" key="7">
    <source>
        <dbReference type="EMBL" id="KAK6191589.1"/>
    </source>
</evidence>
<dbReference type="PROSITE" id="PS51433">
    <property type="entry name" value="PNT"/>
    <property type="match status" value="1"/>
</dbReference>
<dbReference type="Pfam" id="PF02198">
    <property type="entry name" value="SAM_PNT"/>
    <property type="match status" value="1"/>
</dbReference>
<dbReference type="SUPFAM" id="SSF47769">
    <property type="entry name" value="SAM/Pointed domain"/>
    <property type="match status" value="1"/>
</dbReference>
<protein>
    <submittedName>
        <fullName evidence="7">Uncharacterized protein</fullName>
    </submittedName>
</protein>
<evidence type="ECO:0000313" key="8">
    <source>
        <dbReference type="Proteomes" id="UP001347796"/>
    </source>
</evidence>
<dbReference type="Gene3D" id="1.10.150.50">
    <property type="entry name" value="Transcription Factor, Ets-1"/>
    <property type="match status" value="1"/>
</dbReference>
<keyword evidence="8" id="KW-1185">Reference proteome</keyword>
<dbReference type="GO" id="GO:0030154">
    <property type="term" value="P:cell differentiation"/>
    <property type="evidence" value="ECO:0007669"/>
    <property type="project" value="TreeGrafter"/>
</dbReference>
<dbReference type="AlphaFoldDB" id="A0AAN8KFU7"/>
<evidence type="ECO:0000256" key="3">
    <source>
        <dbReference type="RuleBase" id="RU004019"/>
    </source>
</evidence>
<dbReference type="InterPro" id="IPR036390">
    <property type="entry name" value="WH_DNA-bd_sf"/>
</dbReference>
<dbReference type="Gene3D" id="1.10.10.10">
    <property type="entry name" value="Winged helix-like DNA-binding domain superfamily/Winged helix DNA-binding domain"/>
    <property type="match status" value="1"/>
</dbReference>
<evidence type="ECO:0000256" key="4">
    <source>
        <dbReference type="SAM" id="MobiDB-lite"/>
    </source>
</evidence>
<proteinExistence type="inferred from homology"/>
<feature type="domain" description="ETS" evidence="5">
    <location>
        <begin position="378"/>
        <end position="460"/>
    </location>
</feature>
<dbReference type="PROSITE" id="PS50061">
    <property type="entry name" value="ETS_DOMAIN_3"/>
    <property type="match status" value="1"/>
</dbReference>
<sequence length="475" mass="54765">MPSASPLYNFSGINNEIDCPYRIPSIEAQNDTRYSSNNYDSLQSLSAMADQSFNGIFSPNSPSYSSHIPVTSYSSSTQSITSSPSPYFTTSEYNCMYNTNLPNQRRSCEGSSNDSPFQTVLSKKGFHDSRDDVFNEQDQLLSWTRKHPENWSSEEVLDWLIYTGQEKGLNMSELRAEAFQNLCGIELCRLSIEEFINLEPKYGKSLYEMLKHLLTGLSFQKPVDITADYQELSPYNNGNNNPTPSPVRSHFGSPAYHTMTNRKQEHSNYNGYNNNTDVYWKTERQEPMPCDVIDIGPYDFDVNDHPAVPQPTVDPCSPEFDAFMSGYPNTAPVRTACCFPGSTYPQALPRRRPGRPRNKSLPGDEESRPHKDKKAKNQHLWEFIYDCLINPAYNPQFLRWENQREGVFRFVQSEAVAQLWGGFKNNENMTYEKLSRAMRHYYKRGLLERVEGRRLVYKFSRKALDRAREKRHITL</sequence>
<dbReference type="Pfam" id="PF00178">
    <property type="entry name" value="Ets"/>
    <property type="match status" value="1"/>
</dbReference>
<feature type="domain" description="PNT" evidence="6">
    <location>
        <begin position="130"/>
        <end position="217"/>
    </location>
</feature>